<comment type="caution">
    <text evidence="3">The sequence shown here is derived from an EMBL/GenBank/DDBJ whole genome shotgun (WGS) entry which is preliminary data.</text>
</comment>
<feature type="region of interest" description="Disordered" evidence="1">
    <location>
        <begin position="44"/>
        <end position="111"/>
    </location>
</feature>
<feature type="compositionally biased region" description="Basic and acidic residues" evidence="1">
    <location>
        <begin position="71"/>
        <end position="80"/>
    </location>
</feature>
<protein>
    <submittedName>
        <fullName evidence="3">Uncharacterized protein</fullName>
    </submittedName>
</protein>
<sequence length="111" mass="12245">MNRLFGILFLVAVLLGQDVVLSVPVKGRTELRVLDAEANLRFSSIRQSREQPPSSSEEQSDSQDAEEDETLAIKDGDRFFFTHGGGGSGDESANDMERRIGIVQSVEPLDY</sequence>
<evidence type="ECO:0000256" key="2">
    <source>
        <dbReference type="SAM" id="SignalP"/>
    </source>
</evidence>
<dbReference type="AlphaFoldDB" id="A0AAV8UIV0"/>
<evidence type="ECO:0000313" key="4">
    <source>
        <dbReference type="Proteomes" id="UP001157974"/>
    </source>
</evidence>
<keyword evidence="2" id="KW-0732">Signal</keyword>
<dbReference type="EMBL" id="JAMWBK010000011">
    <property type="protein sequence ID" value="KAJ8901453.1"/>
    <property type="molecule type" value="Genomic_DNA"/>
</dbReference>
<organism evidence="3 4">
    <name type="scientific">Rhodosorus marinus</name>
    <dbReference type="NCBI Taxonomy" id="101924"/>
    <lineage>
        <taxon>Eukaryota</taxon>
        <taxon>Rhodophyta</taxon>
        <taxon>Stylonematophyceae</taxon>
        <taxon>Stylonematales</taxon>
        <taxon>Stylonemataceae</taxon>
        <taxon>Rhodosorus</taxon>
    </lineage>
</organism>
<proteinExistence type="predicted"/>
<accession>A0AAV8UIV0</accession>
<name>A0AAV8UIV0_9RHOD</name>
<evidence type="ECO:0000313" key="3">
    <source>
        <dbReference type="EMBL" id="KAJ8901453.1"/>
    </source>
</evidence>
<feature type="compositionally biased region" description="Acidic residues" evidence="1">
    <location>
        <begin position="58"/>
        <end position="70"/>
    </location>
</feature>
<dbReference type="Proteomes" id="UP001157974">
    <property type="component" value="Unassembled WGS sequence"/>
</dbReference>
<keyword evidence="4" id="KW-1185">Reference proteome</keyword>
<feature type="chain" id="PRO_5043911306" evidence="2">
    <location>
        <begin position="23"/>
        <end position="111"/>
    </location>
</feature>
<feature type="compositionally biased region" description="Low complexity" evidence="1">
    <location>
        <begin position="44"/>
        <end position="57"/>
    </location>
</feature>
<gene>
    <name evidence="3" type="ORF">NDN08_007299</name>
</gene>
<evidence type="ECO:0000256" key="1">
    <source>
        <dbReference type="SAM" id="MobiDB-lite"/>
    </source>
</evidence>
<feature type="signal peptide" evidence="2">
    <location>
        <begin position="1"/>
        <end position="22"/>
    </location>
</feature>
<reference evidence="3 4" key="1">
    <citation type="journal article" date="2023" name="Nat. Commun.">
        <title>Origin of minicircular mitochondrial genomes in red algae.</title>
        <authorList>
            <person name="Lee Y."/>
            <person name="Cho C.H."/>
            <person name="Lee Y.M."/>
            <person name="Park S.I."/>
            <person name="Yang J.H."/>
            <person name="West J.A."/>
            <person name="Bhattacharya D."/>
            <person name="Yoon H.S."/>
        </authorList>
    </citation>
    <scope>NUCLEOTIDE SEQUENCE [LARGE SCALE GENOMIC DNA]</scope>
    <source>
        <strain evidence="3 4">CCMP1338</strain>
        <tissue evidence="3">Whole cell</tissue>
    </source>
</reference>